<sequence length="70" mass="8012">MGWVCSWVWVDGGLGFGLGMVVSRGYGLPWVVVWVAVGLRGMGCRGFEHSEENRNEEREKKNEEREKKLK</sequence>
<keyword evidence="2" id="KW-0472">Membrane</keyword>
<evidence type="ECO:0008006" key="4">
    <source>
        <dbReference type="Google" id="ProtNLM"/>
    </source>
</evidence>
<dbReference type="EMBL" id="OIVN01002813">
    <property type="protein sequence ID" value="SPD06643.1"/>
    <property type="molecule type" value="Genomic_DNA"/>
</dbReference>
<name>A0A2N9H4E6_FAGSY</name>
<dbReference type="AlphaFoldDB" id="A0A2N9H4E6"/>
<keyword evidence="2" id="KW-1133">Transmembrane helix</keyword>
<feature type="region of interest" description="Disordered" evidence="1">
    <location>
        <begin position="50"/>
        <end position="70"/>
    </location>
</feature>
<evidence type="ECO:0000256" key="1">
    <source>
        <dbReference type="SAM" id="MobiDB-lite"/>
    </source>
</evidence>
<proteinExistence type="predicted"/>
<accession>A0A2N9H4E6</accession>
<protein>
    <recommendedName>
        <fullName evidence="4">Transmembrane protein</fullName>
    </recommendedName>
</protein>
<evidence type="ECO:0000313" key="3">
    <source>
        <dbReference type="EMBL" id="SPD06643.1"/>
    </source>
</evidence>
<organism evidence="3">
    <name type="scientific">Fagus sylvatica</name>
    <name type="common">Beechnut</name>
    <dbReference type="NCBI Taxonomy" id="28930"/>
    <lineage>
        <taxon>Eukaryota</taxon>
        <taxon>Viridiplantae</taxon>
        <taxon>Streptophyta</taxon>
        <taxon>Embryophyta</taxon>
        <taxon>Tracheophyta</taxon>
        <taxon>Spermatophyta</taxon>
        <taxon>Magnoliopsida</taxon>
        <taxon>eudicotyledons</taxon>
        <taxon>Gunneridae</taxon>
        <taxon>Pentapetalae</taxon>
        <taxon>rosids</taxon>
        <taxon>fabids</taxon>
        <taxon>Fagales</taxon>
        <taxon>Fagaceae</taxon>
        <taxon>Fagus</taxon>
    </lineage>
</organism>
<feature type="transmembrane region" description="Helical" evidence="2">
    <location>
        <begin position="16"/>
        <end position="37"/>
    </location>
</feature>
<gene>
    <name evidence="3" type="ORF">FSB_LOCUS34525</name>
</gene>
<evidence type="ECO:0000256" key="2">
    <source>
        <dbReference type="SAM" id="Phobius"/>
    </source>
</evidence>
<reference evidence="3" key="1">
    <citation type="submission" date="2018-02" db="EMBL/GenBank/DDBJ databases">
        <authorList>
            <person name="Cohen D.B."/>
            <person name="Kent A.D."/>
        </authorList>
    </citation>
    <scope>NUCLEOTIDE SEQUENCE</scope>
</reference>
<keyword evidence="2" id="KW-0812">Transmembrane</keyword>